<gene>
    <name evidence="1" type="primary">menG</name>
    <name evidence="1" type="ORF">SULPSESMR1_04399</name>
</gene>
<dbReference type="EMBL" id="CP022418">
    <property type="protein sequence ID" value="ASM75122.1"/>
    <property type="molecule type" value="Genomic_DNA"/>
</dbReference>
<dbReference type="RefSeq" id="WP_089423251.1">
    <property type="nucleotide sequence ID" value="NZ_CP022418.1"/>
</dbReference>
<proteinExistence type="predicted"/>
<dbReference type="Pfam" id="PF01209">
    <property type="entry name" value="Ubie_methyltran"/>
    <property type="match status" value="1"/>
</dbReference>
<dbReference type="AlphaFoldDB" id="A0A221K7Z3"/>
<accession>A0A221K7Z3</accession>
<keyword evidence="1" id="KW-0614">Plasmid</keyword>
<dbReference type="InterPro" id="IPR029063">
    <property type="entry name" value="SAM-dependent_MTases_sf"/>
</dbReference>
<keyword evidence="1" id="KW-0808">Transferase</keyword>
<evidence type="ECO:0000313" key="1">
    <source>
        <dbReference type="EMBL" id="ASM75122.1"/>
    </source>
</evidence>
<protein>
    <submittedName>
        <fullName evidence="1">Demethylmenaquinone methyltransferase</fullName>
        <ecNumber evidence="1">2.1.1.163</ecNumber>
    </submittedName>
</protein>
<dbReference type="Proteomes" id="UP000199754">
    <property type="component" value="Plasmid pSMR1-3"/>
</dbReference>
<organism evidence="1 2">
    <name type="scientific">Pseudosulfitobacter pseudonitzschiae</name>
    <dbReference type="NCBI Taxonomy" id="1402135"/>
    <lineage>
        <taxon>Bacteria</taxon>
        <taxon>Pseudomonadati</taxon>
        <taxon>Pseudomonadota</taxon>
        <taxon>Alphaproteobacteria</taxon>
        <taxon>Rhodobacterales</taxon>
        <taxon>Roseobacteraceae</taxon>
        <taxon>Pseudosulfitobacter</taxon>
    </lineage>
</organism>
<dbReference type="Gene3D" id="3.40.50.150">
    <property type="entry name" value="Vaccinia Virus protein VP39"/>
    <property type="match status" value="1"/>
</dbReference>
<reference evidence="1 2" key="1">
    <citation type="submission" date="2017-07" db="EMBL/GenBank/DDBJ databases">
        <title>Genome Sequence of Sulfitobacter pseudonitzschiae Strain SMR1 Isolated from a culture of the Diatom Skeletonema marinoi.</title>
        <authorList>
            <person name="Topel M."/>
            <person name="Pinder M.I.M."/>
            <person name="Johansson O.N."/>
            <person name="Kourtchenko O."/>
            <person name="Godhe A."/>
            <person name="Clarke A.K."/>
        </authorList>
    </citation>
    <scope>NUCLEOTIDE SEQUENCE [LARGE SCALE GENOMIC DNA]</scope>
    <source>
        <strain evidence="1 2">SMR1</strain>
        <plasmid evidence="1 2">pSMR1-3</plasmid>
    </source>
</reference>
<dbReference type="EC" id="2.1.1.163" evidence="1"/>
<sequence>MNSPKDHAEENIYDPAFVANLFDRCSSNYRRWSAVSSFGFIWLWRRQCVGRLAYSRKIDAVAVDLMAGTGEVWPHLLRRFPDLSTITALDISHHMHLDAVGRLHGKYAERITHLEADALQMDLPANCADLVISTFGLKTFDQDQQSVLANQIARILRPGGSFSLIEASDPKGWALRPLYRFYLDRILPQIERWFLKGANDFSMIGTYTRNFGSSAHMADALRQAGLSVTLEKHFFGCATSVAGHKPDTATIERLQPKPLFADLQK</sequence>
<dbReference type="GO" id="GO:0043770">
    <property type="term" value="F:demethylmenaquinone methyltransferase activity"/>
    <property type="evidence" value="ECO:0007669"/>
    <property type="project" value="UniProtKB-EC"/>
</dbReference>
<evidence type="ECO:0000313" key="2">
    <source>
        <dbReference type="Proteomes" id="UP000199754"/>
    </source>
</evidence>
<dbReference type="CDD" id="cd02440">
    <property type="entry name" value="AdoMet_MTases"/>
    <property type="match status" value="1"/>
</dbReference>
<keyword evidence="1" id="KW-0489">Methyltransferase</keyword>
<dbReference type="KEGG" id="spse:SULPSESMR1_04399"/>
<dbReference type="GO" id="GO:0032259">
    <property type="term" value="P:methylation"/>
    <property type="evidence" value="ECO:0007669"/>
    <property type="project" value="UniProtKB-KW"/>
</dbReference>
<geneLocation type="plasmid" evidence="1 2">
    <name>pSMR1-3</name>
</geneLocation>
<keyword evidence="2" id="KW-1185">Reference proteome</keyword>
<dbReference type="SUPFAM" id="SSF53335">
    <property type="entry name" value="S-adenosyl-L-methionine-dependent methyltransferases"/>
    <property type="match status" value="1"/>
</dbReference>
<dbReference type="OrthoDB" id="9765084at2"/>
<name>A0A221K7Z3_9RHOB</name>